<evidence type="ECO:0000256" key="1">
    <source>
        <dbReference type="ARBA" id="ARBA00004477"/>
    </source>
</evidence>
<comment type="pathway">
    <text evidence="2">Glycolipid biosynthesis; glycosylphosphatidylinositol-anchor biosynthesis.</text>
</comment>
<organism evidence="12 13">
    <name type="scientific">Sitophilus oryzae</name>
    <name type="common">Rice weevil</name>
    <name type="synonym">Curculio oryzae</name>
    <dbReference type="NCBI Taxonomy" id="7048"/>
    <lineage>
        <taxon>Eukaryota</taxon>
        <taxon>Metazoa</taxon>
        <taxon>Ecdysozoa</taxon>
        <taxon>Arthropoda</taxon>
        <taxon>Hexapoda</taxon>
        <taxon>Insecta</taxon>
        <taxon>Pterygota</taxon>
        <taxon>Neoptera</taxon>
        <taxon>Endopterygota</taxon>
        <taxon>Coleoptera</taxon>
        <taxon>Polyphaga</taxon>
        <taxon>Cucujiformia</taxon>
        <taxon>Curculionidae</taxon>
        <taxon>Dryophthorinae</taxon>
        <taxon>Sitophilus</taxon>
    </lineage>
</organism>
<evidence type="ECO:0000256" key="10">
    <source>
        <dbReference type="ARBA" id="ARBA00038466"/>
    </source>
</evidence>
<feature type="transmembrane region" description="Helical" evidence="11">
    <location>
        <begin position="13"/>
        <end position="34"/>
    </location>
</feature>
<evidence type="ECO:0000313" key="12">
    <source>
        <dbReference type="Proteomes" id="UP000504635"/>
    </source>
</evidence>
<feature type="transmembrane region" description="Helical" evidence="11">
    <location>
        <begin position="137"/>
        <end position="156"/>
    </location>
</feature>
<evidence type="ECO:0000256" key="8">
    <source>
        <dbReference type="ARBA" id="ARBA00022989"/>
    </source>
</evidence>
<feature type="transmembrane region" description="Helical" evidence="11">
    <location>
        <begin position="375"/>
        <end position="395"/>
    </location>
</feature>
<dbReference type="RefSeq" id="XP_030748855.1">
    <property type="nucleotide sequence ID" value="XM_030892995.1"/>
</dbReference>
<keyword evidence="7 11" id="KW-0256">Endoplasmic reticulum</keyword>
<feature type="transmembrane region" description="Helical" evidence="11">
    <location>
        <begin position="162"/>
        <end position="183"/>
    </location>
</feature>
<dbReference type="InParanoid" id="A0A6J2XD20"/>
<name>A0A6J2XD20_SITOR</name>
<sequence length="660" mass="77721">MGKMGFYRNSHDIFLYGLRAFRILLIFAPQIGYIHPDEYFQSVEVLAGKIFDVENSPPWEFNTTFPIRGMTIPYFTTGMSYIFLRDINKWSLEYLSLNVVTPYFLLMLPRFLVGLLSFLVDYCLYQICLNNNEKFKTRLIVLNTSFVILVFGSRTFSNSLEIIFFALLLYFVCESQTFSNELLRKKEYLKYRYDKSTTCIEKAKFHKLKLYLVSDTYTNGLLIATITIFGIFNRPTFIGFAVVPVFFWIYRGTGINRVSVLQFHSRIIFFALCCIPALIFNIIIDSFYYGYITWGEIGMLDVSINNFVVTPLNFIRYNAQSKNLAKHGLHPQYLHLLINIPLLFNILGISALHALGQYIYLFFRKQFHLLPSIRSIKMVMIMSFITPVLLLSVFPHQEARFIIPIVLPLVYLHGLNILPEMDKAVVRVPEYSLNEKSQTTTVKRTRYIYFKVWFALNLLLVVFFGFVHQGGIYSAINYLYKDIKYTSLDTEYHIITSHIYSLPESFLLQRNSNKLYYKDNVKYSVKKRVYLYEEGSKDLLLVVNNLEKLAQARDFLAINIKHSKKYKLYLLISSSRNIDLERILERKYIKFKKVDNFWPHISTEAFPDYTHYCFDIISIFFDNCESLSFLDYIRKILDLSQLTLYEFEYTKSTNETTLIR</sequence>
<feature type="transmembrane region" description="Helical" evidence="11">
    <location>
        <begin position="103"/>
        <end position="125"/>
    </location>
</feature>
<dbReference type="Pfam" id="PF03901">
    <property type="entry name" value="Glyco_transf_22"/>
    <property type="match status" value="1"/>
</dbReference>
<dbReference type="PANTHER" id="PTHR22760">
    <property type="entry name" value="GLYCOSYLTRANSFERASE"/>
    <property type="match status" value="1"/>
</dbReference>
<reference evidence="13" key="1">
    <citation type="submission" date="2025-08" db="UniProtKB">
        <authorList>
            <consortium name="RefSeq"/>
        </authorList>
    </citation>
    <scope>IDENTIFICATION</scope>
    <source>
        <tissue evidence="13">Gonads</tissue>
    </source>
</reference>
<gene>
    <name evidence="13" type="primary">LOC115876952</name>
</gene>
<keyword evidence="9 11" id="KW-0472">Membrane</keyword>
<evidence type="ECO:0000256" key="3">
    <source>
        <dbReference type="ARBA" id="ARBA00022502"/>
    </source>
</evidence>
<dbReference type="CTD" id="19835548"/>
<keyword evidence="3" id="KW-0337">GPI-anchor biosynthesis</keyword>
<dbReference type="GeneID" id="115876952"/>
<keyword evidence="5" id="KW-0808">Transferase</keyword>
<keyword evidence="12" id="KW-1185">Reference proteome</keyword>
<evidence type="ECO:0000256" key="5">
    <source>
        <dbReference type="ARBA" id="ARBA00022679"/>
    </source>
</evidence>
<evidence type="ECO:0000256" key="4">
    <source>
        <dbReference type="ARBA" id="ARBA00022676"/>
    </source>
</evidence>
<evidence type="ECO:0000313" key="13">
    <source>
        <dbReference type="RefSeq" id="XP_030748855.1"/>
    </source>
</evidence>
<dbReference type="KEGG" id="soy:115876952"/>
<feature type="transmembrane region" description="Helical" evidence="11">
    <location>
        <begin position="342"/>
        <end position="363"/>
    </location>
</feature>
<evidence type="ECO:0000256" key="7">
    <source>
        <dbReference type="ARBA" id="ARBA00022824"/>
    </source>
</evidence>
<evidence type="ECO:0000256" key="2">
    <source>
        <dbReference type="ARBA" id="ARBA00004687"/>
    </source>
</evidence>
<evidence type="ECO:0000256" key="11">
    <source>
        <dbReference type="RuleBase" id="RU363075"/>
    </source>
</evidence>
<dbReference type="GO" id="GO:0000026">
    <property type="term" value="F:alpha-1,2-mannosyltransferase activity"/>
    <property type="evidence" value="ECO:0007669"/>
    <property type="project" value="TreeGrafter"/>
</dbReference>
<dbReference type="AlphaFoldDB" id="A0A6J2XD20"/>
<comment type="subcellular location">
    <subcellularLocation>
        <location evidence="1 11">Endoplasmic reticulum membrane</location>
        <topology evidence="1 11">Multi-pass membrane protein</topology>
    </subcellularLocation>
</comment>
<keyword evidence="6 11" id="KW-0812">Transmembrane</keyword>
<feature type="transmembrane region" description="Helical" evidence="11">
    <location>
        <begin position="237"/>
        <end position="255"/>
    </location>
</feature>
<dbReference type="EC" id="2.4.1.-" evidence="11"/>
<comment type="similarity">
    <text evidence="10">Belongs to the glycosyltransferase 22 family. PIGZ subfamily.</text>
</comment>
<keyword evidence="8 11" id="KW-1133">Transmembrane helix</keyword>
<dbReference type="Proteomes" id="UP000504635">
    <property type="component" value="Unplaced"/>
</dbReference>
<dbReference type="FunCoup" id="A0A6J2XD20">
    <property type="interactions" value="137"/>
</dbReference>
<dbReference type="PANTHER" id="PTHR22760:SF3">
    <property type="entry name" value="GPI MANNOSYLTRANSFERASE 4"/>
    <property type="match status" value="1"/>
</dbReference>
<protein>
    <recommendedName>
        <fullName evidence="11">Mannosyltransferase</fullName>
        <ecNumber evidence="11">2.4.1.-</ecNumber>
    </recommendedName>
</protein>
<keyword evidence="4 11" id="KW-0328">Glycosyltransferase</keyword>
<dbReference type="OrthoDB" id="10066429at2759"/>
<evidence type="ECO:0000256" key="6">
    <source>
        <dbReference type="ARBA" id="ARBA00022692"/>
    </source>
</evidence>
<dbReference type="InterPro" id="IPR005599">
    <property type="entry name" value="GPI_mannosylTrfase"/>
</dbReference>
<evidence type="ECO:0000256" key="9">
    <source>
        <dbReference type="ARBA" id="ARBA00023136"/>
    </source>
</evidence>
<dbReference type="GO" id="GO:0005789">
    <property type="term" value="C:endoplasmic reticulum membrane"/>
    <property type="evidence" value="ECO:0007669"/>
    <property type="project" value="UniProtKB-SubCell"/>
</dbReference>
<dbReference type="GO" id="GO:0006506">
    <property type="term" value="P:GPI anchor biosynthetic process"/>
    <property type="evidence" value="ECO:0007669"/>
    <property type="project" value="UniProtKB-KW"/>
</dbReference>
<feature type="transmembrane region" description="Helical" evidence="11">
    <location>
        <begin position="267"/>
        <end position="291"/>
    </location>
</feature>
<feature type="transmembrane region" description="Helical" evidence="11">
    <location>
        <begin position="210"/>
        <end position="231"/>
    </location>
</feature>
<accession>A0A6J2XD20</accession>
<proteinExistence type="inferred from homology"/>
<feature type="transmembrane region" description="Helical" evidence="11">
    <location>
        <begin position="401"/>
        <end position="418"/>
    </location>
</feature>
<feature type="transmembrane region" description="Helical" evidence="11">
    <location>
        <begin position="448"/>
        <end position="467"/>
    </location>
</feature>